<evidence type="ECO:0000313" key="6">
    <source>
        <dbReference type="Proteomes" id="UP000295765"/>
    </source>
</evidence>
<comment type="caution">
    <text evidence="5">The sequence shown here is derived from an EMBL/GenBank/DDBJ whole genome shotgun (WGS) entry which is preliminary data.</text>
</comment>
<dbReference type="NCBIfam" id="TIGR01409">
    <property type="entry name" value="TAT_signal_seq"/>
    <property type="match status" value="1"/>
</dbReference>
<gene>
    <name evidence="5" type="ORF">EV699_11970</name>
</gene>
<dbReference type="AlphaFoldDB" id="A0A4R2L066"/>
<evidence type="ECO:0000256" key="3">
    <source>
        <dbReference type="ARBA" id="ARBA00022448"/>
    </source>
</evidence>
<dbReference type="PANTHER" id="PTHR33376:SF4">
    <property type="entry name" value="SIALIC ACID-BINDING PERIPLASMIC PROTEIN SIAP"/>
    <property type="match status" value="1"/>
</dbReference>
<dbReference type="RefSeq" id="WP_132544729.1">
    <property type="nucleotide sequence ID" value="NZ_SLWY01000019.1"/>
</dbReference>
<dbReference type="InterPro" id="IPR004682">
    <property type="entry name" value="TRAP_DctP"/>
</dbReference>
<comment type="similarity">
    <text evidence="2">Belongs to the bacterial solute-binding protein 7 family.</text>
</comment>
<dbReference type="NCBIfam" id="TIGR00787">
    <property type="entry name" value="dctP"/>
    <property type="match status" value="1"/>
</dbReference>
<dbReference type="Proteomes" id="UP000295765">
    <property type="component" value="Unassembled WGS sequence"/>
</dbReference>
<dbReference type="InterPro" id="IPR038404">
    <property type="entry name" value="TRAP_DctP_sf"/>
</dbReference>
<evidence type="ECO:0000256" key="4">
    <source>
        <dbReference type="ARBA" id="ARBA00022729"/>
    </source>
</evidence>
<dbReference type="CDD" id="cd13603">
    <property type="entry name" value="PBP2_TRAP_Siap_TeaA_like"/>
    <property type="match status" value="1"/>
</dbReference>
<organism evidence="5 6">
    <name type="scientific">Plasticicumulans lactativorans</name>
    <dbReference type="NCBI Taxonomy" id="1133106"/>
    <lineage>
        <taxon>Bacteria</taxon>
        <taxon>Pseudomonadati</taxon>
        <taxon>Pseudomonadota</taxon>
        <taxon>Gammaproteobacteria</taxon>
        <taxon>Candidatus Competibacteraceae</taxon>
        <taxon>Plasticicumulans</taxon>
    </lineage>
</organism>
<dbReference type="PANTHER" id="PTHR33376">
    <property type="match status" value="1"/>
</dbReference>
<dbReference type="InterPro" id="IPR019546">
    <property type="entry name" value="TAT_signal_bac_arc"/>
</dbReference>
<dbReference type="GO" id="GO:0030288">
    <property type="term" value="C:outer membrane-bounded periplasmic space"/>
    <property type="evidence" value="ECO:0007669"/>
    <property type="project" value="InterPro"/>
</dbReference>
<keyword evidence="5" id="KW-0675">Receptor</keyword>
<dbReference type="InterPro" id="IPR018389">
    <property type="entry name" value="DctP_fam"/>
</dbReference>
<evidence type="ECO:0000256" key="1">
    <source>
        <dbReference type="ARBA" id="ARBA00004196"/>
    </source>
</evidence>
<dbReference type="PIRSF" id="PIRSF006470">
    <property type="entry name" value="DctB"/>
    <property type="match status" value="1"/>
</dbReference>
<dbReference type="OrthoDB" id="9771186at2"/>
<comment type="subcellular location">
    <subcellularLocation>
        <location evidence="1">Cell envelope</location>
    </subcellularLocation>
</comment>
<keyword evidence="3" id="KW-0813">Transport</keyword>
<sequence>MTGRSNNSGGIDRRSFLKISAAAAVSLPLFSISRWANAAEFNYKLATGQDPTHPVNVRLQEALNRIREATGGRVDIKLFPANQLGSDTDLLSQVRSGGVEFFNQSSAVLATLTPAAGIVNTGFAFTDYDTVWKAMDGELGRFIRTKISETGLVSVCKVWDNGFRHVTSSAREIRTPEDLKGFKIRVPQAPMLTSLFKALDAGPAPINFNELYSALQTKVVEGQENPLPIIATAKLYEVQKSVSLTGHVWDGYWILGNRRAWQRLPDDLRAIVEREFDRAGQDQRADIARLSTSLQDELKTKGLTVIEVDRQAFRAALAKTSFYGDWKAKYGEEAWSLLEKYAGKLG</sequence>
<keyword evidence="6" id="KW-1185">Reference proteome</keyword>
<dbReference type="EMBL" id="SLWY01000019">
    <property type="protein sequence ID" value="TCO79613.1"/>
    <property type="molecule type" value="Genomic_DNA"/>
</dbReference>
<dbReference type="InterPro" id="IPR006311">
    <property type="entry name" value="TAT_signal"/>
</dbReference>
<dbReference type="NCBIfam" id="NF037995">
    <property type="entry name" value="TRAP_S1"/>
    <property type="match status" value="1"/>
</dbReference>
<reference evidence="5 6" key="1">
    <citation type="submission" date="2019-03" db="EMBL/GenBank/DDBJ databases">
        <title>Genomic Encyclopedia of Type Strains, Phase IV (KMG-IV): sequencing the most valuable type-strain genomes for metagenomic binning, comparative biology and taxonomic classification.</title>
        <authorList>
            <person name="Goeker M."/>
        </authorList>
    </citation>
    <scope>NUCLEOTIDE SEQUENCE [LARGE SCALE GENOMIC DNA]</scope>
    <source>
        <strain evidence="5 6">DSM 25287</strain>
    </source>
</reference>
<protein>
    <submittedName>
        <fullName evidence="5">Tripartite ATP-independent transporter DctP family solute receptor</fullName>
    </submittedName>
</protein>
<proteinExistence type="inferred from homology"/>
<dbReference type="GO" id="GO:0055085">
    <property type="term" value="P:transmembrane transport"/>
    <property type="evidence" value="ECO:0007669"/>
    <property type="project" value="InterPro"/>
</dbReference>
<evidence type="ECO:0000256" key="2">
    <source>
        <dbReference type="ARBA" id="ARBA00009023"/>
    </source>
</evidence>
<dbReference type="Pfam" id="PF03480">
    <property type="entry name" value="DctP"/>
    <property type="match status" value="1"/>
</dbReference>
<evidence type="ECO:0000313" key="5">
    <source>
        <dbReference type="EMBL" id="TCO79613.1"/>
    </source>
</evidence>
<keyword evidence="4" id="KW-0732">Signal</keyword>
<dbReference type="Gene3D" id="3.40.190.170">
    <property type="entry name" value="Bacterial extracellular solute-binding protein, family 7"/>
    <property type="match status" value="1"/>
</dbReference>
<name>A0A4R2L066_9GAMM</name>
<dbReference type="PROSITE" id="PS51318">
    <property type="entry name" value="TAT"/>
    <property type="match status" value="1"/>
</dbReference>
<accession>A0A4R2L066</accession>